<dbReference type="PANTHER" id="PTHR42861">
    <property type="entry name" value="CALCIUM-TRANSPORTING ATPASE"/>
    <property type="match status" value="1"/>
</dbReference>
<dbReference type="PRINTS" id="PR00119">
    <property type="entry name" value="CATATPASE"/>
</dbReference>
<sequence>MNRGQRSSDESANLIPGVYGCLKIGNVVLADRRLTKAINVSIDQAALSGESLQSKKSDDQCFSGSTCKQGEAEGVVISTGGNTFFGRAASLVGQDDDTTGHLQKILAQIGSFCLVSIGLFVLLEIVILYPRFHYSYRCGLDNILVLLIGGIPIAMPTVLSVTLAVGAQQLAKHKAIVTRITAIEELAGVTILCSDKTGTLTTNKLTIDKELVKCYGPFSPQDVILLAAYASRTENQDAIDQCVVGTLDDPTRARTGIKLLDFKPFNPVDKRTEITYREESSGKLKRVTKGMTGIIIELCTRNKTEEVENQLEADVTKLAGRGLRALAVAYEELDHDNFEGEGNGFELIGLLAIFDPPREDTKQTIDDAIALGVKVKMVTGDQLAIAKETGGCLGLGYVITKAPSVPPAASTNHNSASIAEELRQVFQGPRARYTRGPNPPRIQLEWCPKPPGSPGRANFNVKAQLRMTNAGHNYFRREVRSILQRDVEVDMNKAITKQKNHIDLITRLCHEIAEHFPEFEPFRKDRFWPIEAVIHGTLRNSSGKFNALQQQLKIDEARARGEAIEPKAKKVKAPTAARGRAKVKELKSRAATDRLPTAGHNPTHSVTANENNANKGDTNMHERSFQDVDDPLGDLTHEMSIVAIDSAQDDKPDETHGSILAHLLPDAMSTLFSTRAVTYTSGQSPILPSIVPTPASPSSSTASSRSVATTGAPDVATPVAGIFSSTRDTVTSLPSSSPPQPHTITPEALVQLAQLAALAPAAQRALIPAALWQLLTPSSLPISGSALAPTPTPDLTGSVLASTTKPTPNPPGDDDEPLSDAESASASNPPVPEKKSTGATDSTSRPHKTTGSSSKSKNIPIGGANGTEFTTATLGAKTAKAIKDAKAISQVADDLTDAPNNPVNTRRKGKGKAVATVIDVTEEDQPVNIKRTTKRATRSASKK</sequence>
<evidence type="ECO:0000256" key="3">
    <source>
        <dbReference type="ARBA" id="ARBA00012476"/>
    </source>
</evidence>
<keyword evidence="6" id="KW-0067">ATP-binding</keyword>
<feature type="domain" description="P-type ATPase A" evidence="12">
    <location>
        <begin position="11"/>
        <end position="92"/>
    </location>
</feature>
<dbReference type="InterPro" id="IPR036412">
    <property type="entry name" value="HAD-like_sf"/>
</dbReference>
<dbReference type="PROSITE" id="PS00154">
    <property type="entry name" value="ATPASE_E1_E2"/>
    <property type="match status" value="1"/>
</dbReference>
<evidence type="ECO:0000256" key="4">
    <source>
        <dbReference type="ARBA" id="ARBA00022692"/>
    </source>
</evidence>
<dbReference type="InterPro" id="IPR001757">
    <property type="entry name" value="P_typ_ATPase"/>
</dbReference>
<proteinExistence type="inferred from homology"/>
<dbReference type="Gene3D" id="2.70.150.10">
    <property type="entry name" value="Calcium-transporting ATPase, cytoplasmic transduction domain A"/>
    <property type="match status" value="1"/>
</dbReference>
<dbReference type="SUPFAM" id="SSF81653">
    <property type="entry name" value="Calcium ATPase, transduction domain A"/>
    <property type="match status" value="1"/>
</dbReference>
<keyword evidence="4 11" id="KW-0812">Transmembrane</keyword>
<gene>
    <name evidence="13" type="ORF">RDB_LOCUS28403</name>
</gene>
<dbReference type="PROSITE" id="PS51257">
    <property type="entry name" value="PROKAR_LIPOPROTEIN"/>
    <property type="match status" value="1"/>
</dbReference>
<keyword evidence="7" id="KW-1278">Translocase</keyword>
<comment type="caution">
    <text evidence="13">The sequence shown here is derived from an EMBL/GenBank/DDBJ whole genome shotgun (WGS) entry which is preliminary data.</text>
</comment>
<evidence type="ECO:0000313" key="13">
    <source>
        <dbReference type="EMBL" id="CAE6386857.1"/>
    </source>
</evidence>
<feature type="transmembrane region" description="Helical" evidence="11">
    <location>
        <begin position="105"/>
        <end position="130"/>
    </location>
</feature>
<comment type="similarity">
    <text evidence="2">Belongs to the cation transport ATPase (P-type) (TC 3.A.3) family. Type IIIA subfamily.</text>
</comment>
<evidence type="ECO:0000256" key="5">
    <source>
        <dbReference type="ARBA" id="ARBA00022741"/>
    </source>
</evidence>
<name>A0A8H2WIT9_9AGAM</name>
<evidence type="ECO:0000259" key="12">
    <source>
        <dbReference type="Pfam" id="PF00122"/>
    </source>
</evidence>
<evidence type="ECO:0000256" key="11">
    <source>
        <dbReference type="SAM" id="Phobius"/>
    </source>
</evidence>
<dbReference type="Proteomes" id="UP000663843">
    <property type="component" value="Unassembled WGS sequence"/>
</dbReference>
<dbReference type="Pfam" id="PF13246">
    <property type="entry name" value="Cation_ATPase"/>
    <property type="match status" value="1"/>
</dbReference>
<dbReference type="Gene3D" id="1.20.1110.10">
    <property type="entry name" value="Calcium-transporting ATPase, transmembrane domain"/>
    <property type="match status" value="1"/>
</dbReference>
<keyword evidence="8 11" id="KW-1133">Transmembrane helix</keyword>
<feature type="transmembrane region" description="Helical" evidence="11">
    <location>
        <begin position="142"/>
        <end position="165"/>
    </location>
</feature>
<feature type="compositionally biased region" description="Polar residues" evidence="10">
    <location>
        <begin position="793"/>
        <end position="806"/>
    </location>
</feature>
<dbReference type="InterPro" id="IPR023299">
    <property type="entry name" value="ATPase_P-typ_cyto_dom_N"/>
</dbReference>
<reference evidence="13" key="1">
    <citation type="submission" date="2021-01" db="EMBL/GenBank/DDBJ databases">
        <authorList>
            <person name="Kaushik A."/>
        </authorList>
    </citation>
    <scope>NUCLEOTIDE SEQUENCE</scope>
    <source>
        <strain evidence="13">AG2-2IIIB</strain>
    </source>
</reference>
<evidence type="ECO:0000256" key="2">
    <source>
        <dbReference type="ARBA" id="ARBA00008804"/>
    </source>
</evidence>
<feature type="compositionally biased region" description="Polar residues" evidence="10">
    <location>
        <begin position="600"/>
        <end position="617"/>
    </location>
</feature>
<dbReference type="InterPro" id="IPR008250">
    <property type="entry name" value="ATPase_P-typ_transduc_dom_A_sf"/>
</dbReference>
<evidence type="ECO:0000256" key="7">
    <source>
        <dbReference type="ARBA" id="ARBA00022967"/>
    </source>
</evidence>
<feature type="compositionally biased region" description="Polar residues" evidence="10">
    <location>
        <begin position="837"/>
        <end position="857"/>
    </location>
</feature>
<keyword evidence="5" id="KW-0547">Nucleotide-binding</keyword>
<organism evidence="13 14">
    <name type="scientific">Rhizoctonia solani</name>
    <dbReference type="NCBI Taxonomy" id="456999"/>
    <lineage>
        <taxon>Eukaryota</taxon>
        <taxon>Fungi</taxon>
        <taxon>Dikarya</taxon>
        <taxon>Basidiomycota</taxon>
        <taxon>Agaricomycotina</taxon>
        <taxon>Agaricomycetes</taxon>
        <taxon>Cantharellales</taxon>
        <taxon>Ceratobasidiaceae</taxon>
        <taxon>Rhizoctonia</taxon>
    </lineage>
</organism>
<dbReference type="InterPro" id="IPR023298">
    <property type="entry name" value="ATPase_P-typ_TM_dom_sf"/>
</dbReference>
<dbReference type="FunFam" id="3.40.1110.10:FF:000005">
    <property type="entry name" value="Plasma membrane ATPase"/>
    <property type="match status" value="1"/>
</dbReference>
<feature type="region of interest" description="Disordered" evidence="10">
    <location>
        <begin position="683"/>
        <end position="713"/>
    </location>
</feature>
<keyword evidence="9 11" id="KW-0472">Membrane</keyword>
<dbReference type="InterPro" id="IPR059000">
    <property type="entry name" value="ATPase_P-type_domA"/>
</dbReference>
<dbReference type="GO" id="GO:0005524">
    <property type="term" value="F:ATP binding"/>
    <property type="evidence" value="ECO:0007669"/>
    <property type="project" value="UniProtKB-KW"/>
</dbReference>
<dbReference type="GO" id="GO:0016887">
    <property type="term" value="F:ATP hydrolysis activity"/>
    <property type="evidence" value="ECO:0007669"/>
    <property type="project" value="InterPro"/>
</dbReference>
<feature type="region of interest" description="Disordered" evidence="10">
    <location>
        <begin position="785"/>
        <end position="868"/>
    </location>
</feature>
<accession>A0A8H2WIT9</accession>
<evidence type="ECO:0000256" key="10">
    <source>
        <dbReference type="SAM" id="MobiDB-lite"/>
    </source>
</evidence>
<dbReference type="Pfam" id="PF00122">
    <property type="entry name" value="E1-E2_ATPase"/>
    <property type="match status" value="1"/>
</dbReference>
<evidence type="ECO:0000256" key="6">
    <source>
        <dbReference type="ARBA" id="ARBA00022840"/>
    </source>
</evidence>
<dbReference type="Gene3D" id="3.40.1110.10">
    <property type="entry name" value="Calcium-transporting ATPase, cytoplasmic domain N"/>
    <property type="match status" value="1"/>
</dbReference>
<dbReference type="SUPFAM" id="SSF81665">
    <property type="entry name" value="Calcium ATPase, transmembrane domain M"/>
    <property type="match status" value="1"/>
</dbReference>
<dbReference type="Gene3D" id="3.40.50.1000">
    <property type="entry name" value="HAD superfamily/HAD-like"/>
    <property type="match status" value="1"/>
</dbReference>
<evidence type="ECO:0000256" key="1">
    <source>
        <dbReference type="ARBA" id="ARBA00004141"/>
    </source>
</evidence>
<evidence type="ECO:0000313" key="14">
    <source>
        <dbReference type="Proteomes" id="UP000663843"/>
    </source>
</evidence>
<dbReference type="EMBL" id="CAJMWT010001204">
    <property type="protein sequence ID" value="CAE6386857.1"/>
    <property type="molecule type" value="Genomic_DNA"/>
</dbReference>
<dbReference type="EC" id="7.1.2.1" evidence="3"/>
<dbReference type="NCBIfam" id="TIGR01494">
    <property type="entry name" value="ATPase_P-type"/>
    <property type="match status" value="1"/>
</dbReference>
<dbReference type="SUPFAM" id="SSF81660">
    <property type="entry name" value="Metal cation-transporting ATPase, ATP-binding domain N"/>
    <property type="match status" value="1"/>
</dbReference>
<dbReference type="SUPFAM" id="SSF56784">
    <property type="entry name" value="HAD-like"/>
    <property type="match status" value="1"/>
</dbReference>
<evidence type="ECO:0000256" key="9">
    <source>
        <dbReference type="ARBA" id="ARBA00023136"/>
    </source>
</evidence>
<feature type="compositionally biased region" description="Basic and acidic residues" evidence="10">
    <location>
        <begin position="582"/>
        <end position="592"/>
    </location>
</feature>
<protein>
    <recommendedName>
        <fullName evidence="3">P-type H(+)-exporting transporter</fullName>
        <ecNumber evidence="3">7.1.2.1</ecNumber>
    </recommendedName>
</protein>
<feature type="region of interest" description="Disordered" evidence="10">
    <location>
        <begin position="567"/>
        <end position="621"/>
    </location>
</feature>
<dbReference type="InterPro" id="IPR018303">
    <property type="entry name" value="ATPase_P-typ_P_site"/>
</dbReference>
<comment type="subcellular location">
    <subcellularLocation>
        <location evidence="1">Membrane</location>
        <topology evidence="1">Multi-pass membrane protein</topology>
    </subcellularLocation>
</comment>
<evidence type="ECO:0000256" key="8">
    <source>
        <dbReference type="ARBA" id="ARBA00022989"/>
    </source>
</evidence>
<dbReference type="InterPro" id="IPR023214">
    <property type="entry name" value="HAD_sf"/>
</dbReference>
<feature type="compositionally biased region" description="Low complexity" evidence="10">
    <location>
        <begin position="688"/>
        <end position="712"/>
    </location>
</feature>
<dbReference type="GO" id="GO:0008553">
    <property type="term" value="F:P-type proton-exporting transporter activity"/>
    <property type="evidence" value="ECO:0007669"/>
    <property type="project" value="UniProtKB-EC"/>
</dbReference>
<dbReference type="GO" id="GO:0016020">
    <property type="term" value="C:membrane"/>
    <property type="evidence" value="ECO:0007669"/>
    <property type="project" value="UniProtKB-SubCell"/>
</dbReference>
<dbReference type="AlphaFoldDB" id="A0A8H2WIT9"/>